<feature type="active site" evidence="4">
    <location>
        <position position="123"/>
    </location>
</feature>
<feature type="active site" evidence="4">
    <location>
        <position position="142"/>
    </location>
</feature>
<evidence type="ECO:0000256" key="5">
    <source>
        <dbReference type="PIRSR" id="PIRSR607724-2"/>
    </source>
</evidence>
<feature type="chain" id="PRO_5008786883" description="poly(ADP-ribose) glycohydrolase" evidence="6">
    <location>
        <begin position="26"/>
        <end position="324"/>
    </location>
</feature>
<dbReference type="EMBL" id="KB310391">
    <property type="protein sequence ID" value="ELT91673.1"/>
    <property type="molecule type" value="Genomic_DNA"/>
</dbReference>
<keyword evidence="6" id="KW-0732">Signal</keyword>
<evidence type="ECO:0000256" key="6">
    <source>
        <dbReference type="SAM" id="SignalP"/>
    </source>
</evidence>
<feature type="domain" description="PARG catalytic Macro" evidence="7">
    <location>
        <begin position="93"/>
        <end position="298"/>
    </location>
</feature>
<dbReference type="GO" id="GO:0006282">
    <property type="term" value="P:regulation of DNA repair"/>
    <property type="evidence" value="ECO:0007669"/>
    <property type="project" value="InterPro"/>
</dbReference>
<feature type="non-terminal residue" evidence="9">
    <location>
        <position position="324"/>
    </location>
</feature>
<dbReference type="EnsemblMetazoa" id="CapteT44057">
    <property type="protein sequence ID" value="CapteP44057"/>
    <property type="gene ID" value="CapteG44057"/>
</dbReference>
<feature type="non-terminal residue" evidence="9">
    <location>
        <position position="1"/>
    </location>
</feature>
<keyword evidence="11" id="KW-1185">Reference proteome</keyword>
<reference evidence="10" key="3">
    <citation type="submission" date="2015-06" db="UniProtKB">
        <authorList>
            <consortium name="EnsemblMetazoa"/>
        </authorList>
    </citation>
    <scope>IDENTIFICATION</scope>
</reference>
<dbReference type="PANTHER" id="PTHR12837">
    <property type="entry name" value="POLY ADP-RIBOSE GLYCOHYDROLASE"/>
    <property type="match status" value="1"/>
</dbReference>
<feature type="domain" description="PARG helical" evidence="8">
    <location>
        <begin position="1"/>
        <end position="80"/>
    </location>
</feature>
<evidence type="ECO:0000259" key="7">
    <source>
        <dbReference type="Pfam" id="PF05028"/>
    </source>
</evidence>
<dbReference type="GO" id="GO:1990966">
    <property type="term" value="P:ATP generation from poly-ADP-D-ribose"/>
    <property type="evidence" value="ECO:0007669"/>
    <property type="project" value="TreeGrafter"/>
</dbReference>
<evidence type="ECO:0000256" key="4">
    <source>
        <dbReference type="PIRSR" id="PIRSR607724-1"/>
    </source>
</evidence>
<dbReference type="InterPro" id="IPR007724">
    <property type="entry name" value="Poly_GlycHdrlase"/>
</dbReference>
<dbReference type="GO" id="GO:0005737">
    <property type="term" value="C:cytoplasm"/>
    <property type="evidence" value="ECO:0007669"/>
    <property type="project" value="TreeGrafter"/>
</dbReference>
<dbReference type="HOGENOM" id="CLU_013388_0_0_1"/>
<dbReference type="InterPro" id="IPR046372">
    <property type="entry name" value="PARG_cat_C"/>
</dbReference>
<evidence type="ECO:0000313" key="9">
    <source>
        <dbReference type="EMBL" id="ELT91673.1"/>
    </source>
</evidence>
<dbReference type="GO" id="GO:0005975">
    <property type="term" value="P:carbohydrate metabolic process"/>
    <property type="evidence" value="ECO:0007669"/>
    <property type="project" value="InterPro"/>
</dbReference>
<proteinExistence type="inferred from homology"/>
<evidence type="ECO:0000256" key="1">
    <source>
        <dbReference type="ARBA" id="ARBA00009545"/>
    </source>
</evidence>
<dbReference type="AlphaFoldDB" id="R7TD56"/>
<feature type="signal peptide" evidence="6">
    <location>
        <begin position="1"/>
        <end position="25"/>
    </location>
</feature>
<dbReference type="STRING" id="283909.R7TD56"/>
<dbReference type="EC" id="3.2.1.143" evidence="2"/>
<accession>R7TD56</accession>
<feature type="binding site" evidence="5">
    <location>
        <position position="181"/>
    </location>
    <ligand>
        <name>substrate</name>
    </ligand>
</feature>
<feature type="binding site" evidence="5">
    <location>
        <position position="126"/>
    </location>
    <ligand>
        <name>substrate</name>
    </ligand>
</feature>
<feature type="active site" evidence="4">
    <location>
        <position position="141"/>
    </location>
</feature>
<dbReference type="PANTHER" id="PTHR12837:SF0">
    <property type="entry name" value="POLY(ADP-RIBOSE) GLYCOHYDROLASE"/>
    <property type="match status" value="1"/>
</dbReference>
<feature type="binding site" evidence="5">
    <location>
        <position position="140"/>
    </location>
    <ligand>
        <name>substrate</name>
    </ligand>
</feature>
<dbReference type="InterPro" id="IPR048362">
    <property type="entry name" value="PARG_helical"/>
</dbReference>
<dbReference type="GO" id="GO:0004649">
    <property type="term" value="F:poly(ADP-ribose) glycohydrolase activity"/>
    <property type="evidence" value="ECO:0007669"/>
    <property type="project" value="UniProtKB-EC"/>
</dbReference>
<dbReference type="GO" id="GO:0009225">
    <property type="term" value="P:nucleotide-sugar metabolic process"/>
    <property type="evidence" value="ECO:0007669"/>
    <property type="project" value="TreeGrafter"/>
</dbReference>
<organism evidence="9">
    <name type="scientific">Capitella teleta</name>
    <name type="common">Polychaete worm</name>
    <dbReference type="NCBI Taxonomy" id="283909"/>
    <lineage>
        <taxon>Eukaryota</taxon>
        <taxon>Metazoa</taxon>
        <taxon>Spiralia</taxon>
        <taxon>Lophotrochozoa</taxon>
        <taxon>Annelida</taxon>
        <taxon>Polychaeta</taxon>
        <taxon>Sedentaria</taxon>
        <taxon>Scolecida</taxon>
        <taxon>Capitellidae</taxon>
        <taxon>Capitella</taxon>
    </lineage>
</organism>
<evidence type="ECO:0000313" key="11">
    <source>
        <dbReference type="Proteomes" id="UP000014760"/>
    </source>
</evidence>
<reference evidence="11" key="1">
    <citation type="submission" date="2012-12" db="EMBL/GenBank/DDBJ databases">
        <authorList>
            <person name="Hellsten U."/>
            <person name="Grimwood J."/>
            <person name="Chapman J.A."/>
            <person name="Shapiro H."/>
            <person name="Aerts A."/>
            <person name="Otillar R.P."/>
            <person name="Terry A.Y."/>
            <person name="Boore J.L."/>
            <person name="Simakov O."/>
            <person name="Marletaz F."/>
            <person name="Cho S.-J."/>
            <person name="Edsinger-Gonzales E."/>
            <person name="Havlak P."/>
            <person name="Kuo D.-H."/>
            <person name="Larsson T."/>
            <person name="Lv J."/>
            <person name="Arendt D."/>
            <person name="Savage R."/>
            <person name="Osoegawa K."/>
            <person name="de Jong P."/>
            <person name="Lindberg D.R."/>
            <person name="Seaver E.C."/>
            <person name="Weisblat D.A."/>
            <person name="Putnam N.H."/>
            <person name="Grigoriev I.V."/>
            <person name="Rokhsar D.S."/>
        </authorList>
    </citation>
    <scope>NUCLEOTIDE SEQUENCE</scope>
    <source>
        <strain evidence="11">I ESC-2004</strain>
    </source>
</reference>
<sequence length="324" mass="36034">VVMKRQMVASIIATAFLSLFPGCMDENEEEKNDSLPDVNFHYLFEVMFQSQRAKIQCFLHYFERLAALSNGVEGEVTFRRVVVNKEELLSADQLAASEQALSAFVVPDEGVIEDAGSRVLQVDFANRYLGGGVLYTGNVQEEIRFSICPELVASMLFMECMDPNEAIIISGFEQYSRYQGYGGSLCYDGDCIDSSERDKQGNILTAICAIDAVPFTDTKGSYITQYEQIHYMRDINKAYAGFLQPYLDPDKVRAIASGNWGCGMFGGDAQLKALLQWISASAASCPALIYYKFDNELVKDLAEVADSIVKAKWTVGKLFQVVVK</sequence>
<dbReference type="Pfam" id="PF20811">
    <property type="entry name" value="PARG_cat_N"/>
    <property type="match status" value="1"/>
</dbReference>
<evidence type="ECO:0000256" key="2">
    <source>
        <dbReference type="ARBA" id="ARBA00012255"/>
    </source>
</evidence>
<dbReference type="EMBL" id="AMQN01002904">
    <property type="status" value="NOT_ANNOTATED_CDS"/>
    <property type="molecule type" value="Genomic_DNA"/>
</dbReference>
<keyword evidence="3" id="KW-0378">Hydrolase</keyword>
<comment type="similarity">
    <text evidence="1">Belongs to the poly(ADP-ribose) glycohydrolase family.</text>
</comment>
<evidence type="ECO:0000259" key="8">
    <source>
        <dbReference type="Pfam" id="PF20811"/>
    </source>
</evidence>
<evidence type="ECO:0000313" key="10">
    <source>
        <dbReference type="EnsemblMetazoa" id="CapteP44057"/>
    </source>
</evidence>
<dbReference type="GO" id="GO:0005634">
    <property type="term" value="C:nucleus"/>
    <property type="evidence" value="ECO:0007669"/>
    <property type="project" value="TreeGrafter"/>
</dbReference>
<evidence type="ECO:0000256" key="3">
    <source>
        <dbReference type="ARBA" id="ARBA00022801"/>
    </source>
</evidence>
<dbReference type="OrthoDB" id="1937899at2759"/>
<dbReference type="OMA" id="RICRCMP"/>
<name>R7TD56_CAPTE</name>
<gene>
    <name evidence="9" type="ORF">CAPTEDRAFT_44057</name>
</gene>
<reference evidence="9 11" key="2">
    <citation type="journal article" date="2013" name="Nature">
        <title>Insights into bilaterian evolution from three spiralian genomes.</title>
        <authorList>
            <person name="Simakov O."/>
            <person name="Marletaz F."/>
            <person name="Cho S.J."/>
            <person name="Edsinger-Gonzales E."/>
            <person name="Havlak P."/>
            <person name="Hellsten U."/>
            <person name="Kuo D.H."/>
            <person name="Larsson T."/>
            <person name="Lv J."/>
            <person name="Arendt D."/>
            <person name="Savage R."/>
            <person name="Osoegawa K."/>
            <person name="de Jong P."/>
            <person name="Grimwood J."/>
            <person name="Chapman J.A."/>
            <person name="Shapiro H."/>
            <person name="Aerts A."/>
            <person name="Otillar R.P."/>
            <person name="Terry A.Y."/>
            <person name="Boore J.L."/>
            <person name="Grigoriev I.V."/>
            <person name="Lindberg D.R."/>
            <person name="Seaver E.C."/>
            <person name="Weisblat D.A."/>
            <person name="Putnam N.H."/>
            <person name="Rokhsar D.S."/>
        </authorList>
    </citation>
    <scope>NUCLEOTIDE SEQUENCE</scope>
    <source>
        <strain evidence="9 11">I ESC-2004</strain>
    </source>
</reference>
<protein>
    <recommendedName>
        <fullName evidence="2">poly(ADP-ribose) glycohydrolase</fullName>
        <ecNumber evidence="2">3.2.1.143</ecNumber>
    </recommendedName>
</protein>
<dbReference type="Pfam" id="PF05028">
    <property type="entry name" value="PARG_cat_C"/>
    <property type="match status" value="1"/>
</dbReference>
<dbReference type="Proteomes" id="UP000014760">
    <property type="component" value="Unassembled WGS sequence"/>
</dbReference>